<name>A0A7R8ZP38_9CRUS</name>
<dbReference type="EMBL" id="OB661748">
    <property type="protein sequence ID" value="CAD7228890.1"/>
    <property type="molecule type" value="Genomic_DNA"/>
</dbReference>
<protein>
    <submittedName>
        <fullName evidence="1">Uncharacterized protein</fullName>
    </submittedName>
</protein>
<organism evidence="1">
    <name type="scientific">Cyprideis torosa</name>
    <dbReference type="NCBI Taxonomy" id="163714"/>
    <lineage>
        <taxon>Eukaryota</taxon>
        <taxon>Metazoa</taxon>
        <taxon>Ecdysozoa</taxon>
        <taxon>Arthropoda</taxon>
        <taxon>Crustacea</taxon>
        <taxon>Oligostraca</taxon>
        <taxon>Ostracoda</taxon>
        <taxon>Podocopa</taxon>
        <taxon>Podocopida</taxon>
        <taxon>Cytherocopina</taxon>
        <taxon>Cytheroidea</taxon>
        <taxon>Cytherideidae</taxon>
        <taxon>Cyprideis</taxon>
    </lineage>
</organism>
<reference evidence="1" key="1">
    <citation type="submission" date="2020-11" db="EMBL/GenBank/DDBJ databases">
        <authorList>
            <person name="Tran Van P."/>
        </authorList>
    </citation>
    <scope>NUCLEOTIDE SEQUENCE</scope>
</reference>
<accession>A0A7R8ZP38</accession>
<sequence>MTPAFFLFLCIFYTVKSETIPIKLGEFCNEIGDYEQFNIKLCQDAKESSPLFCDEAASHGYQPGSESCDPNLEIPESDDAIRYIMSCCCCPAQES</sequence>
<evidence type="ECO:0000313" key="1">
    <source>
        <dbReference type="EMBL" id="CAD7228890.1"/>
    </source>
</evidence>
<dbReference type="AlphaFoldDB" id="A0A7R8ZP38"/>
<gene>
    <name evidence="1" type="ORF">CTOB1V02_LOCUS6768</name>
</gene>
<proteinExistence type="predicted"/>